<dbReference type="Proteomes" id="UP001209922">
    <property type="component" value="Unassembled WGS sequence"/>
</dbReference>
<feature type="transmembrane region" description="Helical" evidence="1">
    <location>
        <begin position="20"/>
        <end position="37"/>
    </location>
</feature>
<keyword evidence="1" id="KW-0472">Membrane</keyword>
<organism evidence="2 3">
    <name type="scientific">Xanthomonas chitinilytica</name>
    <dbReference type="NCBI Taxonomy" id="2989819"/>
    <lineage>
        <taxon>Bacteria</taxon>
        <taxon>Pseudomonadati</taxon>
        <taxon>Pseudomonadota</taxon>
        <taxon>Gammaproteobacteria</taxon>
        <taxon>Lysobacterales</taxon>
        <taxon>Lysobacteraceae</taxon>
        <taxon>Xanthomonas</taxon>
    </lineage>
</organism>
<keyword evidence="3" id="KW-1185">Reference proteome</keyword>
<keyword evidence="1" id="KW-0812">Transmembrane</keyword>
<sequence length="726" mass="80033">MKVPAERRERALRWLRRAGWLALTCYALYLVAGNVFLNSSLGRDALNRKPEAFAMAWSGGYTLWPGRVALREVRMHGHVRRVQWSAQADAVRGRIALLPLLGRQLRMPWIEADGVSGSIVRADSERPVPPPRPGGWTLALERIGSTSLRGATLGDWRIAGDGRAEVGFRKQLRGGPMELLPSSVEFAAMQVDRGDVQWLRNARLAGTFSLPRHVPAEHPGIARLALLKAVLELQGTTVQLRSTLDDEGRYAFAALPGDGQVQARLSLDRGALAAGDHLQLQLPLSDVDAQGVAVANQLDLRFAVDEAMHLRASLPDRDGQHLSLDTRLDLPGTTLPLQDWRTRLHAASGTVRAHGHLPSIGGVVALFTRADWMDLEGSGTVDADLRLDGGQLIDGSRLRVSDVVARADVLGNRFRGKAHAEAVIGTDADGNPQSRLDVVMASFSAAPSEHPGKPWFTGEQLRLETVSDARFERMQQTMQARVRFERARIPELAVFNPYLPNDTLRFAGGSGVLSGDLRLDGEGEVGRGTLRVDGRQVRLAVAGIDLRGDVTVDGRLRRGNLQKGEFELDDTIVSVRNVAFTEPGGAVHSGWWATLTIDSGRAEWKRPSSASGQVQARMRDVGFLLAMFADRTDFPSWTGKVVDAGEARLRGKWLWQGNRLVLDQARAENDRFSVDARLSLEGQRKRGDLYLQWGVLGVGVELHDGERRFHLRKAREWYDSRPHLLR</sequence>
<protein>
    <recommendedName>
        <fullName evidence="4">Translocation/assembly module TamB</fullName>
    </recommendedName>
</protein>
<name>A0ABT3JWU8_9XANT</name>
<gene>
    <name evidence="2" type="ORF">OK345_10655</name>
</gene>
<proteinExistence type="predicted"/>
<evidence type="ECO:0008006" key="4">
    <source>
        <dbReference type="Google" id="ProtNLM"/>
    </source>
</evidence>
<dbReference type="RefSeq" id="WP_265127949.1">
    <property type="nucleotide sequence ID" value="NZ_JAPCHY010000008.1"/>
</dbReference>
<reference evidence="2 3" key="1">
    <citation type="submission" date="2022-10" db="EMBL/GenBank/DDBJ databases">
        <title>Xanthomonas sp. H13-6.</title>
        <authorList>
            <person name="Liu X."/>
            <person name="Deng Z."/>
            <person name="Jiang Y."/>
            <person name="Yu T."/>
            <person name="Ai J."/>
        </authorList>
    </citation>
    <scope>NUCLEOTIDE SEQUENCE [LARGE SCALE GENOMIC DNA]</scope>
    <source>
        <strain evidence="2 3">H13-6</strain>
    </source>
</reference>
<evidence type="ECO:0000313" key="3">
    <source>
        <dbReference type="Proteomes" id="UP001209922"/>
    </source>
</evidence>
<evidence type="ECO:0000313" key="2">
    <source>
        <dbReference type="EMBL" id="MCW4472964.1"/>
    </source>
</evidence>
<comment type="caution">
    <text evidence="2">The sequence shown here is derived from an EMBL/GenBank/DDBJ whole genome shotgun (WGS) entry which is preliminary data.</text>
</comment>
<keyword evidence="1" id="KW-1133">Transmembrane helix</keyword>
<dbReference type="EMBL" id="JAPCHY010000008">
    <property type="protein sequence ID" value="MCW4472964.1"/>
    <property type="molecule type" value="Genomic_DNA"/>
</dbReference>
<accession>A0ABT3JWU8</accession>
<evidence type="ECO:0000256" key="1">
    <source>
        <dbReference type="SAM" id="Phobius"/>
    </source>
</evidence>